<dbReference type="GO" id="GO:0005829">
    <property type="term" value="C:cytosol"/>
    <property type="evidence" value="ECO:0007669"/>
    <property type="project" value="TreeGrafter"/>
</dbReference>
<dbReference type="InterPro" id="IPR025799">
    <property type="entry name" value="Arg_MeTrfase"/>
</dbReference>
<evidence type="ECO:0000256" key="1">
    <source>
        <dbReference type="ARBA" id="ARBA00022691"/>
    </source>
</evidence>
<comment type="caution">
    <text evidence="3">The sequence shown here is derived from an EMBL/GenBank/DDBJ whole genome shotgun (WGS) entry which is preliminary data.</text>
</comment>
<feature type="domain" description="PRMT5 oligomerisation" evidence="2">
    <location>
        <begin position="102"/>
        <end position="178"/>
    </location>
</feature>
<dbReference type="PANTHER" id="PTHR10738:SF0">
    <property type="entry name" value="PROTEIN ARGININE N-METHYLTRANSFERASE 5"/>
    <property type="match status" value="1"/>
</dbReference>
<keyword evidence="4" id="KW-1185">Reference proteome</keyword>
<dbReference type="SUPFAM" id="SSF58069">
    <property type="entry name" value="Virus ectodomain"/>
    <property type="match status" value="1"/>
</dbReference>
<dbReference type="GO" id="GO:0016274">
    <property type="term" value="F:protein-arginine N-methyltransferase activity"/>
    <property type="evidence" value="ECO:0007669"/>
    <property type="project" value="InterPro"/>
</dbReference>
<keyword evidence="1" id="KW-0949">S-adenosyl-L-methionine</keyword>
<evidence type="ECO:0000259" key="2">
    <source>
        <dbReference type="Pfam" id="PF17286"/>
    </source>
</evidence>
<dbReference type="InterPro" id="IPR035248">
    <property type="entry name" value="PRMT5_C"/>
</dbReference>
<reference evidence="3 4" key="1">
    <citation type="journal article" date="2019" name="PLoS ONE">
        <title>Genomic analyses reveal an absence of contemporary introgressive admixture between fin whales and blue whales, despite known hybrids.</title>
        <authorList>
            <person name="Westbury M.V."/>
            <person name="Petersen B."/>
            <person name="Lorenzen E.D."/>
        </authorList>
    </citation>
    <scope>NUCLEOTIDE SEQUENCE [LARGE SCALE GENOMIC DNA]</scope>
    <source>
        <strain evidence="3">FinWhale-01</strain>
    </source>
</reference>
<dbReference type="Proteomes" id="UP000437017">
    <property type="component" value="Unassembled WGS sequence"/>
</dbReference>
<protein>
    <recommendedName>
        <fullName evidence="2">PRMT5 oligomerisation domain-containing protein</fullName>
    </recommendedName>
</protein>
<dbReference type="EMBL" id="SGJD01001478">
    <property type="protein sequence ID" value="KAB0399744.1"/>
    <property type="molecule type" value="Genomic_DNA"/>
</dbReference>
<dbReference type="Gene3D" id="1.10.287.210">
    <property type="match status" value="1"/>
</dbReference>
<dbReference type="GO" id="GO:0006355">
    <property type="term" value="P:regulation of DNA-templated transcription"/>
    <property type="evidence" value="ECO:0007669"/>
    <property type="project" value="TreeGrafter"/>
</dbReference>
<name>A0A643CHY9_BALPH</name>
<proteinExistence type="predicted"/>
<organism evidence="3 4">
    <name type="scientific">Balaenoptera physalus</name>
    <name type="common">Fin whale</name>
    <name type="synonym">Balaena physalus</name>
    <dbReference type="NCBI Taxonomy" id="9770"/>
    <lineage>
        <taxon>Eukaryota</taxon>
        <taxon>Metazoa</taxon>
        <taxon>Chordata</taxon>
        <taxon>Craniata</taxon>
        <taxon>Vertebrata</taxon>
        <taxon>Euteleostomi</taxon>
        <taxon>Mammalia</taxon>
        <taxon>Eutheria</taxon>
        <taxon>Laurasiatheria</taxon>
        <taxon>Artiodactyla</taxon>
        <taxon>Whippomorpha</taxon>
        <taxon>Cetacea</taxon>
        <taxon>Mysticeti</taxon>
        <taxon>Balaenopteridae</taxon>
        <taxon>Balaenoptera</taxon>
    </lineage>
</organism>
<accession>A0A643CHY9</accession>
<dbReference type="PANTHER" id="PTHR10738">
    <property type="entry name" value="PROTEIN ARGININE N-METHYLTRANSFERASE 5"/>
    <property type="match status" value="1"/>
</dbReference>
<dbReference type="GO" id="GO:0005634">
    <property type="term" value="C:nucleus"/>
    <property type="evidence" value="ECO:0007669"/>
    <property type="project" value="TreeGrafter"/>
</dbReference>
<gene>
    <name evidence="3" type="ORF">E2I00_015494</name>
</gene>
<sequence length="251" mass="28369">MSILTLKTTITSIAPLEKCQDRFAKFVLGRGSGFIVCSYLQTAVEASAKQADWRIKLYAVEKNPNAVVTLENWQFEEWGSQVTAVSSDMWEWVAPEKAGVIVTPISSSKLYNEVRACREKDRDPEEQFEMLYVVRLHDFHQLSAPQPCFTFSHPNRDPMIDNNRYCTLEFPVEVNTVLQWAIQDQQGSLNSLAKLIMRNQIILDYLLAEQGVLANTSCCVYINSSGKVKTEQEKNHAKAGWSASITPKVVT</sequence>
<dbReference type="AlphaFoldDB" id="A0A643CHY9"/>
<dbReference type="Pfam" id="PF17286">
    <property type="entry name" value="PRMT5_C"/>
    <property type="match status" value="1"/>
</dbReference>
<evidence type="ECO:0000313" key="4">
    <source>
        <dbReference type="Proteomes" id="UP000437017"/>
    </source>
</evidence>
<evidence type="ECO:0000313" key="3">
    <source>
        <dbReference type="EMBL" id="KAB0399744.1"/>
    </source>
</evidence>
<dbReference type="OrthoDB" id="1368803at2759"/>
<dbReference type="Gene3D" id="2.70.160.11">
    <property type="entry name" value="Hnrnp arginine n-methyltransferase1"/>
    <property type="match status" value="1"/>
</dbReference>